<proteinExistence type="predicted"/>
<keyword evidence="3" id="KW-1185">Reference proteome</keyword>
<dbReference type="RefSeq" id="WP_045447885.1">
    <property type="nucleotide sequence ID" value="NZ_BBIO01000013.1"/>
</dbReference>
<evidence type="ECO:0000313" key="2">
    <source>
        <dbReference type="EMBL" id="GAK45947.1"/>
    </source>
</evidence>
<gene>
    <name evidence="2" type="ORF">M2A_2446</name>
</gene>
<sequence length="157" mass="17725">MKDPHYDWEDLTPGFTFTTKSRQVTKEEIIEFASEYDPQPFHLDEEAAKDSILGGLCASGWHSCCIAMRLVADDFYPHCTPLGSPGIEETRWKRPLFAGESVSVTLEVTESRASKSRPDLGLTRFLWTMKNEAGDIIMTSDCWVMFARRPNDEKGAA</sequence>
<dbReference type="InterPro" id="IPR029069">
    <property type="entry name" value="HotDog_dom_sf"/>
</dbReference>
<feature type="domain" description="MaoC-like" evidence="1">
    <location>
        <begin position="16"/>
        <end position="115"/>
    </location>
</feature>
<dbReference type="Pfam" id="PF01575">
    <property type="entry name" value="MaoC_dehydratas"/>
    <property type="match status" value="1"/>
</dbReference>
<dbReference type="EMBL" id="BBIO01000013">
    <property type="protein sequence ID" value="GAK45947.1"/>
    <property type="molecule type" value="Genomic_DNA"/>
</dbReference>
<dbReference type="CDD" id="cd03454">
    <property type="entry name" value="YdeM"/>
    <property type="match status" value="1"/>
</dbReference>
<dbReference type="SUPFAM" id="SSF54637">
    <property type="entry name" value="Thioesterase/thiol ester dehydrase-isomerase"/>
    <property type="match status" value="1"/>
</dbReference>
<dbReference type="PANTHER" id="PTHR43664">
    <property type="entry name" value="MONOAMINE OXIDASE-RELATED"/>
    <property type="match status" value="1"/>
</dbReference>
<dbReference type="Proteomes" id="UP000028702">
    <property type="component" value="Unassembled WGS sequence"/>
</dbReference>
<evidence type="ECO:0000313" key="3">
    <source>
        <dbReference type="Proteomes" id="UP000028702"/>
    </source>
</evidence>
<dbReference type="InterPro" id="IPR002539">
    <property type="entry name" value="MaoC-like_dom"/>
</dbReference>
<protein>
    <submittedName>
        <fullName evidence="2">Dehydratase</fullName>
    </submittedName>
</protein>
<name>A0A081BD29_9HYPH</name>
<dbReference type="InterPro" id="IPR052342">
    <property type="entry name" value="MCH/BMMD"/>
</dbReference>
<accession>A0A081BD29</accession>
<comment type="caution">
    <text evidence="2">The sequence shown here is derived from an EMBL/GenBank/DDBJ whole genome shotgun (WGS) entry which is preliminary data.</text>
</comment>
<reference evidence="2 3" key="1">
    <citation type="submission" date="2014-07" db="EMBL/GenBank/DDBJ databases">
        <title>Tepidicaulis marinum gen. nov., sp. nov., a novel marine bacterium denitrifying nitrate to nitrous oxide strictly under microaerobic conditions.</title>
        <authorList>
            <person name="Takeuchi M."/>
            <person name="Yamagishi T."/>
            <person name="Kamagata Y."/>
            <person name="Oshima K."/>
            <person name="Hattori M."/>
            <person name="Katayama T."/>
            <person name="Hanada S."/>
            <person name="Tamaki H."/>
            <person name="Marumo K."/>
            <person name="Maeda H."/>
            <person name="Nedachi M."/>
            <person name="Iwasaki W."/>
            <person name="Suwa Y."/>
            <person name="Sakata S."/>
        </authorList>
    </citation>
    <scope>NUCLEOTIDE SEQUENCE [LARGE SCALE GENOMIC DNA]</scope>
    <source>
        <strain evidence="2 3">MA2</strain>
    </source>
</reference>
<dbReference type="Gene3D" id="3.10.129.10">
    <property type="entry name" value="Hotdog Thioesterase"/>
    <property type="match status" value="1"/>
</dbReference>
<dbReference type="AlphaFoldDB" id="A0A081BD29"/>
<dbReference type="PANTHER" id="PTHR43664:SF1">
    <property type="entry name" value="BETA-METHYLMALYL-COA DEHYDRATASE"/>
    <property type="match status" value="1"/>
</dbReference>
<evidence type="ECO:0000259" key="1">
    <source>
        <dbReference type="Pfam" id="PF01575"/>
    </source>
</evidence>
<dbReference type="eggNOG" id="COG2030">
    <property type="taxonomic scope" value="Bacteria"/>
</dbReference>
<dbReference type="STRING" id="1333998.M2A_2446"/>
<organism evidence="2 3">
    <name type="scientific">Tepidicaulis marinus</name>
    <dbReference type="NCBI Taxonomy" id="1333998"/>
    <lineage>
        <taxon>Bacteria</taxon>
        <taxon>Pseudomonadati</taxon>
        <taxon>Pseudomonadota</taxon>
        <taxon>Alphaproteobacteria</taxon>
        <taxon>Hyphomicrobiales</taxon>
        <taxon>Parvibaculaceae</taxon>
        <taxon>Tepidicaulis</taxon>
    </lineage>
</organism>